<dbReference type="OrthoDB" id="3366546at2759"/>
<name>A0A0C3APF8_9AGAM</name>
<accession>A0A0C3APF8</accession>
<dbReference type="AlphaFoldDB" id="A0A0C3APF8"/>
<feature type="compositionally biased region" description="Basic and acidic residues" evidence="1">
    <location>
        <begin position="184"/>
        <end position="194"/>
    </location>
</feature>
<feature type="region of interest" description="Disordered" evidence="1">
    <location>
        <begin position="69"/>
        <end position="125"/>
    </location>
</feature>
<feature type="compositionally biased region" description="Basic and acidic residues" evidence="1">
    <location>
        <begin position="252"/>
        <end position="261"/>
    </location>
</feature>
<organism evidence="2 3">
    <name type="scientific">Scleroderma citrinum Foug A</name>
    <dbReference type="NCBI Taxonomy" id="1036808"/>
    <lineage>
        <taxon>Eukaryota</taxon>
        <taxon>Fungi</taxon>
        <taxon>Dikarya</taxon>
        <taxon>Basidiomycota</taxon>
        <taxon>Agaricomycotina</taxon>
        <taxon>Agaricomycetes</taxon>
        <taxon>Agaricomycetidae</taxon>
        <taxon>Boletales</taxon>
        <taxon>Sclerodermatineae</taxon>
        <taxon>Sclerodermataceae</taxon>
        <taxon>Scleroderma</taxon>
    </lineage>
</organism>
<gene>
    <name evidence="2" type="ORF">SCLCIDRAFT_7756</name>
</gene>
<evidence type="ECO:0000256" key="1">
    <source>
        <dbReference type="SAM" id="MobiDB-lite"/>
    </source>
</evidence>
<reference evidence="3" key="2">
    <citation type="submission" date="2015-01" db="EMBL/GenBank/DDBJ databases">
        <title>Evolutionary Origins and Diversification of the Mycorrhizal Mutualists.</title>
        <authorList>
            <consortium name="DOE Joint Genome Institute"/>
            <consortium name="Mycorrhizal Genomics Consortium"/>
            <person name="Kohler A."/>
            <person name="Kuo A."/>
            <person name="Nagy L.G."/>
            <person name="Floudas D."/>
            <person name="Copeland A."/>
            <person name="Barry K.W."/>
            <person name="Cichocki N."/>
            <person name="Veneault-Fourrey C."/>
            <person name="LaButti K."/>
            <person name="Lindquist E.A."/>
            <person name="Lipzen A."/>
            <person name="Lundell T."/>
            <person name="Morin E."/>
            <person name="Murat C."/>
            <person name="Riley R."/>
            <person name="Ohm R."/>
            <person name="Sun H."/>
            <person name="Tunlid A."/>
            <person name="Henrissat B."/>
            <person name="Grigoriev I.V."/>
            <person name="Hibbett D.S."/>
            <person name="Martin F."/>
        </authorList>
    </citation>
    <scope>NUCLEOTIDE SEQUENCE [LARGE SCALE GENOMIC DNA]</scope>
    <source>
        <strain evidence="3">Foug A</strain>
    </source>
</reference>
<keyword evidence="3" id="KW-1185">Reference proteome</keyword>
<feature type="compositionally biased region" description="Basic and acidic residues" evidence="1">
    <location>
        <begin position="228"/>
        <end position="241"/>
    </location>
</feature>
<feature type="region of interest" description="Disordered" evidence="1">
    <location>
        <begin position="144"/>
        <end position="261"/>
    </location>
</feature>
<dbReference type="EMBL" id="KN822015">
    <property type="protein sequence ID" value="KIM66857.1"/>
    <property type="molecule type" value="Genomic_DNA"/>
</dbReference>
<feature type="compositionally biased region" description="Acidic residues" evidence="1">
    <location>
        <begin position="70"/>
        <end position="83"/>
    </location>
</feature>
<dbReference type="STRING" id="1036808.A0A0C3APF8"/>
<dbReference type="InParanoid" id="A0A0C3APF8"/>
<protein>
    <recommendedName>
        <fullName evidence="4">G-patch domain-containing protein</fullName>
    </recommendedName>
</protein>
<reference evidence="2 3" key="1">
    <citation type="submission" date="2014-04" db="EMBL/GenBank/DDBJ databases">
        <authorList>
            <consortium name="DOE Joint Genome Institute"/>
            <person name="Kuo A."/>
            <person name="Kohler A."/>
            <person name="Nagy L.G."/>
            <person name="Floudas D."/>
            <person name="Copeland A."/>
            <person name="Barry K.W."/>
            <person name="Cichocki N."/>
            <person name="Veneault-Fourrey C."/>
            <person name="LaButti K."/>
            <person name="Lindquist E.A."/>
            <person name="Lipzen A."/>
            <person name="Lundell T."/>
            <person name="Morin E."/>
            <person name="Murat C."/>
            <person name="Sun H."/>
            <person name="Tunlid A."/>
            <person name="Henrissat B."/>
            <person name="Grigoriev I.V."/>
            <person name="Hibbett D.S."/>
            <person name="Martin F."/>
            <person name="Nordberg H.P."/>
            <person name="Cantor M.N."/>
            <person name="Hua S.X."/>
        </authorList>
    </citation>
    <scope>NUCLEOTIDE SEQUENCE [LARGE SCALE GENOMIC DNA]</scope>
    <source>
        <strain evidence="2 3">Foug A</strain>
    </source>
</reference>
<sequence>MTLDGYSYLTSYGWSGRGTGLRKGAIDKPITVPQKRNLAGVGKDRDEAFPFWDHLFTAASKAITIKVTSDGEDESEVDGEGEEEVSKNQLPDLKRTSTGIISNRRPTSGTPVSGSPDPTTSSQLSLIAAAKREAVKRGLYSRFFRGPVLGPDVDSSTSVTPTGSSSPAPESSSQEVKKKRRKSKDGDETKEERRERKRLKRERKAAKALEKASQKDASESCSEDYSDGENRKSAMTRERKLLNPGDCLSQAPKRDKNVPRI</sequence>
<evidence type="ECO:0000313" key="2">
    <source>
        <dbReference type="EMBL" id="KIM66857.1"/>
    </source>
</evidence>
<evidence type="ECO:0000313" key="3">
    <source>
        <dbReference type="Proteomes" id="UP000053989"/>
    </source>
</evidence>
<feature type="compositionally biased region" description="Polar residues" evidence="1">
    <location>
        <begin position="96"/>
        <end position="125"/>
    </location>
</feature>
<evidence type="ECO:0008006" key="4">
    <source>
        <dbReference type="Google" id="ProtNLM"/>
    </source>
</evidence>
<feature type="compositionally biased region" description="Basic and acidic residues" evidence="1">
    <location>
        <begin position="205"/>
        <end position="218"/>
    </location>
</feature>
<dbReference type="HOGENOM" id="CLU_061417_1_0_1"/>
<dbReference type="Proteomes" id="UP000053989">
    <property type="component" value="Unassembled WGS sequence"/>
</dbReference>
<feature type="compositionally biased region" description="Basic residues" evidence="1">
    <location>
        <begin position="195"/>
        <end position="204"/>
    </location>
</feature>
<feature type="compositionally biased region" description="Low complexity" evidence="1">
    <location>
        <begin position="151"/>
        <end position="173"/>
    </location>
</feature>
<proteinExistence type="predicted"/>